<dbReference type="SUPFAM" id="SSF54593">
    <property type="entry name" value="Glyoxalase/Bleomycin resistance protein/Dihydroxybiphenyl dioxygenase"/>
    <property type="match status" value="1"/>
</dbReference>
<dbReference type="Gene3D" id="3.10.180.10">
    <property type="entry name" value="2,3-Dihydroxybiphenyl 1,2-Dioxygenase, domain 1"/>
    <property type="match status" value="1"/>
</dbReference>
<dbReference type="EMBL" id="MBFA02000003">
    <property type="protein sequence ID" value="MUP09496.1"/>
    <property type="molecule type" value="Genomic_DNA"/>
</dbReference>
<accession>A0ABD6H5R7</accession>
<evidence type="ECO:0000313" key="2">
    <source>
        <dbReference type="EMBL" id="MUO43097.1"/>
    </source>
</evidence>
<evidence type="ECO:0000313" key="4">
    <source>
        <dbReference type="Proteomes" id="UP000179454"/>
    </source>
</evidence>
<dbReference type="AlphaFoldDB" id="A0ABD6H5R7"/>
<dbReference type="InterPro" id="IPR004360">
    <property type="entry name" value="Glyas_Fos-R_dOase_dom"/>
</dbReference>
<keyword evidence="4" id="KW-1185">Reference proteome</keyword>
<dbReference type="CDD" id="cd06587">
    <property type="entry name" value="VOC"/>
    <property type="match status" value="1"/>
</dbReference>
<organism evidence="3 5">
    <name type="scientific">Agrobacterium vitis</name>
    <name type="common">Rhizobium vitis</name>
    <dbReference type="NCBI Taxonomy" id="373"/>
    <lineage>
        <taxon>Bacteria</taxon>
        <taxon>Pseudomonadati</taxon>
        <taxon>Pseudomonadota</taxon>
        <taxon>Alphaproteobacteria</taxon>
        <taxon>Hyphomicrobiales</taxon>
        <taxon>Rhizobiaceae</taxon>
        <taxon>Rhizobium/Agrobacterium group</taxon>
        <taxon>Agrobacterium</taxon>
    </lineage>
</organism>
<dbReference type="Pfam" id="PF00903">
    <property type="entry name" value="Glyoxalase"/>
    <property type="match status" value="1"/>
</dbReference>
<dbReference type="Proteomes" id="UP000179536">
    <property type="component" value="Unassembled WGS sequence"/>
</dbReference>
<dbReference type="InterPro" id="IPR029068">
    <property type="entry name" value="Glyas_Bleomycin-R_OHBP_Dase"/>
</dbReference>
<dbReference type="EMBL" id="MBFE02000010">
    <property type="protein sequence ID" value="MUO43097.1"/>
    <property type="molecule type" value="Genomic_DNA"/>
</dbReference>
<evidence type="ECO:0000313" key="5">
    <source>
        <dbReference type="Proteomes" id="UP000179536"/>
    </source>
</evidence>
<dbReference type="InterPro" id="IPR037523">
    <property type="entry name" value="VOC_core"/>
</dbReference>
<proteinExistence type="predicted"/>
<reference evidence="4 5" key="1">
    <citation type="submission" date="2019-11" db="EMBL/GenBank/DDBJ databases">
        <title>Whole-genome sequencing of Allorhizobium vitis.</title>
        <authorList>
            <person name="Gan H.M."/>
            <person name="Savka M.A."/>
        </authorList>
    </citation>
    <scope>NUCLEOTIDE SEQUENCE [LARGE SCALE GENOMIC DNA]</scope>
    <source>
        <strain evidence="3 5">RF2/1</strain>
        <strain evidence="2 4">T1/7</strain>
    </source>
</reference>
<comment type="caution">
    <text evidence="3">The sequence shown here is derived from an EMBL/GenBank/DDBJ whole genome shotgun (WGS) entry which is preliminary data.</text>
</comment>
<name>A0ABD6H5R7_AGRVI</name>
<gene>
    <name evidence="3" type="ORF">BBK91_006430</name>
    <name evidence="2" type="ORF">BBL17_015045</name>
</gene>
<evidence type="ECO:0000259" key="1">
    <source>
        <dbReference type="PROSITE" id="PS51819"/>
    </source>
</evidence>
<dbReference type="RefSeq" id="WP_041698016.1">
    <property type="nucleotide sequence ID" value="NZ_MBFA02000003.1"/>
</dbReference>
<dbReference type="PROSITE" id="PS51819">
    <property type="entry name" value="VOC"/>
    <property type="match status" value="1"/>
</dbReference>
<sequence length="158" mass="18056">MIAIKGLYETHLTVSNLDRSIDFYRDVVGLEFAHRIPSRNVAFFWVGGRDRSMLGLWSIHSSPLRMRLHIAFQTTLDEILRAPEYLKSRGVVPRRGGGSTEINEPVVFPWVPAASVYFDDPDGHSLEFITVLHETPRPEISGTVTFTEWEQMNNRAEL</sequence>
<dbReference type="Proteomes" id="UP000179454">
    <property type="component" value="Unassembled WGS sequence"/>
</dbReference>
<evidence type="ECO:0000313" key="3">
    <source>
        <dbReference type="EMBL" id="MUP09496.1"/>
    </source>
</evidence>
<protein>
    <submittedName>
        <fullName evidence="3">VOC family protein</fullName>
    </submittedName>
</protein>
<feature type="domain" description="VOC" evidence="1">
    <location>
        <begin position="6"/>
        <end position="131"/>
    </location>
</feature>